<accession>A0A9E7G4V0</accession>
<dbReference type="EMBL" id="CP097508">
    <property type="protein sequence ID" value="URE08399.1"/>
    <property type="molecule type" value="Genomic_DNA"/>
</dbReference>
<evidence type="ECO:0000313" key="3">
    <source>
        <dbReference type="Proteomes" id="UP001055439"/>
    </source>
</evidence>
<evidence type="ECO:0000313" key="2">
    <source>
        <dbReference type="EMBL" id="URE08399.1"/>
    </source>
</evidence>
<proteinExistence type="predicted"/>
<protein>
    <submittedName>
        <fullName evidence="2">Uncharacterized protein</fullName>
    </submittedName>
</protein>
<name>A0A9E7G4V0_9LILI</name>
<dbReference type="Proteomes" id="UP001055439">
    <property type="component" value="Chromosome 6"/>
</dbReference>
<sequence>MLLSALQRHRFPNTVGPMEETWSHGHPLLYLAPSACGHPDIQRHHMLLGPATNHYSTLKNSSMAPQSSSWRASGARQGSPTT</sequence>
<reference evidence="2" key="1">
    <citation type="submission" date="2022-05" db="EMBL/GenBank/DDBJ databases">
        <title>The Musa troglodytarum L. genome provides insights into the mechanism of non-climacteric behaviour and enrichment of carotenoids.</title>
        <authorList>
            <person name="Wang J."/>
        </authorList>
    </citation>
    <scope>NUCLEOTIDE SEQUENCE</scope>
    <source>
        <tissue evidence="2">Leaf</tissue>
    </source>
</reference>
<organism evidence="2 3">
    <name type="scientific">Musa troglodytarum</name>
    <name type="common">fe'i banana</name>
    <dbReference type="NCBI Taxonomy" id="320322"/>
    <lineage>
        <taxon>Eukaryota</taxon>
        <taxon>Viridiplantae</taxon>
        <taxon>Streptophyta</taxon>
        <taxon>Embryophyta</taxon>
        <taxon>Tracheophyta</taxon>
        <taxon>Spermatophyta</taxon>
        <taxon>Magnoliopsida</taxon>
        <taxon>Liliopsida</taxon>
        <taxon>Zingiberales</taxon>
        <taxon>Musaceae</taxon>
        <taxon>Musa</taxon>
    </lineage>
</organism>
<gene>
    <name evidence="2" type="ORF">MUK42_03476</name>
</gene>
<dbReference type="AlphaFoldDB" id="A0A9E7G4V0"/>
<keyword evidence="3" id="KW-1185">Reference proteome</keyword>
<evidence type="ECO:0000256" key="1">
    <source>
        <dbReference type="SAM" id="MobiDB-lite"/>
    </source>
</evidence>
<feature type="region of interest" description="Disordered" evidence="1">
    <location>
        <begin position="57"/>
        <end position="82"/>
    </location>
</feature>